<dbReference type="PANTHER" id="PTHR34796:SF1">
    <property type="entry name" value="EXPRESSED PROTEIN"/>
    <property type="match status" value="1"/>
</dbReference>
<gene>
    <name evidence="2" type="ORF">A6035_07585</name>
</gene>
<sequence>MSTPPRSDRDRDEEGRARNARPRDELGRPLPPGSVGVERIPEDLDLPPAESLAWAQDLLDRGRAFHAHEVLEGAWKSGPADERLLWQGLAQLAVGITHIQRGNPKGAMALLERAAERLAHGDGPAPHGVDATGLVAYAHDLIAGLREGVSPAPERLRPRLVVRRDPDGGTSAQG</sequence>
<dbReference type="AlphaFoldDB" id="A0A2S1RBZ7"/>
<dbReference type="SUPFAM" id="SSF140663">
    <property type="entry name" value="TTHA0068-like"/>
    <property type="match status" value="1"/>
</dbReference>
<dbReference type="InterPro" id="IPR005500">
    <property type="entry name" value="DUF309"/>
</dbReference>
<evidence type="ECO:0008006" key="4">
    <source>
        <dbReference type="Google" id="ProtNLM"/>
    </source>
</evidence>
<evidence type="ECO:0000313" key="3">
    <source>
        <dbReference type="Proteomes" id="UP000244928"/>
    </source>
</evidence>
<keyword evidence="3" id="KW-1185">Reference proteome</keyword>
<dbReference type="OrthoDB" id="160968at2"/>
<dbReference type="EMBL" id="CP015449">
    <property type="protein sequence ID" value="AWH93826.1"/>
    <property type="molecule type" value="Genomic_DNA"/>
</dbReference>
<dbReference type="Gene3D" id="1.10.3450.10">
    <property type="entry name" value="TTHA0068-like"/>
    <property type="match status" value="1"/>
</dbReference>
<dbReference type="RefSeq" id="WP_108849142.1">
    <property type="nucleotide sequence ID" value="NZ_CP015449.1"/>
</dbReference>
<proteinExistence type="predicted"/>
<dbReference type="KEGG" id="dlu:A6035_07585"/>
<protein>
    <recommendedName>
        <fullName evidence="4">DUF309 domain-containing protein</fullName>
    </recommendedName>
</protein>
<evidence type="ECO:0000256" key="1">
    <source>
        <dbReference type="SAM" id="MobiDB-lite"/>
    </source>
</evidence>
<dbReference type="PANTHER" id="PTHR34796">
    <property type="entry name" value="EXPRESSED PROTEIN"/>
    <property type="match status" value="1"/>
</dbReference>
<dbReference type="InterPro" id="IPR023203">
    <property type="entry name" value="TTHA0068_sf"/>
</dbReference>
<dbReference type="Pfam" id="PF03745">
    <property type="entry name" value="DUF309"/>
    <property type="match status" value="1"/>
</dbReference>
<name>A0A2S1RBZ7_9ACTN</name>
<feature type="region of interest" description="Disordered" evidence="1">
    <location>
        <begin position="1"/>
        <end position="42"/>
    </location>
</feature>
<organism evidence="2 3">
    <name type="scientific">Dietzia lutea</name>
    <dbReference type="NCBI Taxonomy" id="546160"/>
    <lineage>
        <taxon>Bacteria</taxon>
        <taxon>Bacillati</taxon>
        <taxon>Actinomycetota</taxon>
        <taxon>Actinomycetes</taxon>
        <taxon>Mycobacteriales</taxon>
        <taxon>Dietziaceae</taxon>
        <taxon>Dietzia</taxon>
    </lineage>
</organism>
<evidence type="ECO:0000313" key="2">
    <source>
        <dbReference type="EMBL" id="AWH93826.1"/>
    </source>
</evidence>
<feature type="compositionally biased region" description="Basic and acidic residues" evidence="1">
    <location>
        <begin position="1"/>
        <end position="27"/>
    </location>
</feature>
<dbReference type="Proteomes" id="UP000244928">
    <property type="component" value="Chromosome"/>
</dbReference>
<accession>A0A2S1RBZ7</accession>
<reference evidence="2 3" key="1">
    <citation type="submission" date="2016-04" db="EMBL/GenBank/DDBJ databases">
        <title>Complete genome sequence of Dietzia lutea YIM 80766T, a strain isolated from desert soil in Egypt.</title>
        <authorList>
            <person name="Zhao J."/>
            <person name="Hu B."/>
            <person name="Geng S."/>
            <person name="Nie Y."/>
            <person name="Tang Y."/>
        </authorList>
    </citation>
    <scope>NUCLEOTIDE SEQUENCE [LARGE SCALE GENOMIC DNA]</scope>
    <source>
        <strain evidence="2 3">YIM 80766</strain>
    </source>
</reference>